<protein>
    <submittedName>
        <fullName evidence="1">Uncharacterized protein</fullName>
    </submittedName>
</protein>
<dbReference type="AlphaFoldDB" id="A4IU44"/>
<dbReference type="EMBL" id="CP000602">
    <property type="protein sequence ID" value="ABO41007.1"/>
    <property type="molecule type" value="Genomic_DNA"/>
</dbReference>
<evidence type="ECO:0000313" key="1">
    <source>
        <dbReference type="EMBL" id="ABO41007.1"/>
    </source>
</evidence>
<reference evidence="1" key="1">
    <citation type="journal article" date="2007" name="PLoS ONE">
        <title>Multiple antimicrobial resistance in plague: an emerging public health risk.</title>
        <authorList>
            <person name="Welch T.J."/>
            <person name="Fricke W.F."/>
            <person name="McDermott P.F."/>
            <person name="White D.G."/>
            <person name="Rosso M.L."/>
            <person name="Rasko D.A."/>
            <person name="Mammel M.K."/>
            <person name="Eppinger M."/>
            <person name="Rosovitz M.J."/>
            <person name="Wagner D."/>
            <person name="Rahalison L."/>
            <person name="Leclerc J.E."/>
            <person name="Hinshaw J.M."/>
            <person name="Lindler L.E."/>
            <person name="Cebula T.A."/>
            <person name="Carniel E."/>
            <person name="Ravel J."/>
        </authorList>
    </citation>
    <scope>NUCLEOTIDE SEQUENCE [LARGE SCALE GENOMIC DNA]</scope>
    <source>
        <strain evidence="1">YR71</strain>
        <plasmid evidence="1">pYR1</plasmid>
    </source>
</reference>
<sequence length="450" mass="51212">MELQEAKEALDSLHPHKASAPLRLVIHQPGGIGGTPTVGVKAIHAGFDWDSNTILIYPEEQLTRLTPDEVAAITKSVSKGQSWHSYQQFKKYREQLAEATEELVGSGLSWRSILREVAMIKSIIQQGARQFGYMPVEKLNYARNIAKRLDEHRELVEAIASKTTLLSQCEWHIGHLATQDDFLMRLYYQVHSKWPEEDPFVRQRPPILGPSTLPEYPSELNTHLLNGEGKKNSHLAQEAEFDYGEAKQGHFYFYYIGDVNGFAIGKRDWVPVSVLIGLVSGRQWLLQKLSDGTWIDRESPLWVDWVNANLDAVMRTVAPSRERFSRNIPDELRLAEENYYADVQDVDVEERVMAHTRFDTMTHEYLRVMAITCPVKATTAFALAVPPEIYRYQHTATSKALNKATGEAIVSANKMAVAWFKHNGFEVDEEQQLVKVPDYQPLFFVGSQDL</sequence>
<proteinExistence type="predicted"/>
<geneLocation type="plasmid" evidence="1">
    <name>pYR1</name>
</geneLocation>
<name>A4IU44_YERRU</name>
<keyword evidence="1" id="KW-0614">Plasmid</keyword>
<organism evidence="1">
    <name type="scientific">Yersinia ruckeri</name>
    <dbReference type="NCBI Taxonomy" id="29486"/>
    <lineage>
        <taxon>Bacteria</taxon>
        <taxon>Pseudomonadati</taxon>
        <taxon>Pseudomonadota</taxon>
        <taxon>Gammaproteobacteria</taxon>
        <taxon>Enterobacterales</taxon>
        <taxon>Yersiniaceae</taxon>
        <taxon>Yersinia</taxon>
    </lineage>
</organism>
<accession>A4IU44</accession>
<gene>
    <name evidence="1" type="ORF">YR71pYR1_0016</name>
</gene>